<gene>
    <name evidence="1" type="ORF">ZIOFF_050031</name>
</gene>
<comment type="caution">
    <text evidence="1">The sequence shown here is derived from an EMBL/GenBank/DDBJ whole genome shotgun (WGS) entry which is preliminary data.</text>
</comment>
<dbReference type="AlphaFoldDB" id="A0A8J5FQH5"/>
<keyword evidence="2" id="KW-1185">Reference proteome</keyword>
<organism evidence="1 2">
    <name type="scientific">Zingiber officinale</name>
    <name type="common">Ginger</name>
    <name type="synonym">Amomum zingiber</name>
    <dbReference type="NCBI Taxonomy" id="94328"/>
    <lineage>
        <taxon>Eukaryota</taxon>
        <taxon>Viridiplantae</taxon>
        <taxon>Streptophyta</taxon>
        <taxon>Embryophyta</taxon>
        <taxon>Tracheophyta</taxon>
        <taxon>Spermatophyta</taxon>
        <taxon>Magnoliopsida</taxon>
        <taxon>Liliopsida</taxon>
        <taxon>Zingiberales</taxon>
        <taxon>Zingiberaceae</taxon>
        <taxon>Zingiber</taxon>
    </lineage>
</organism>
<dbReference type="Proteomes" id="UP000734854">
    <property type="component" value="Unassembled WGS sequence"/>
</dbReference>
<dbReference type="EMBL" id="JACMSC010000014">
    <property type="protein sequence ID" value="KAG6488780.1"/>
    <property type="molecule type" value="Genomic_DNA"/>
</dbReference>
<accession>A0A8J5FQH5</accession>
<proteinExistence type="predicted"/>
<name>A0A8J5FQH5_ZINOF</name>
<reference evidence="1 2" key="1">
    <citation type="submission" date="2020-08" db="EMBL/GenBank/DDBJ databases">
        <title>Plant Genome Project.</title>
        <authorList>
            <person name="Zhang R.-G."/>
        </authorList>
    </citation>
    <scope>NUCLEOTIDE SEQUENCE [LARGE SCALE GENOMIC DNA]</scope>
    <source>
        <tissue evidence="1">Rhizome</tissue>
    </source>
</reference>
<evidence type="ECO:0000313" key="2">
    <source>
        <dbReference type="Proteomes" id="UP000734854"/>
    </source>
</evidence>
<protein>
    <submittedName>
        <fullName evidence="1">Uncharacterized protein</fullName>
    </submittedName>
</protein>
<evidence type="ECO:0000313" key="1">
    <source>
        <dbReference type="EMBL" id="KAG6488780.1"/>
    </source>
</evidence>
<sequence>MQRAGVMIKGPGLGRDAALRAICRSGDKVSGGQLLTIGMQGSRQQELYRCTAACKAAEGVPAAQEAAGRLVAVGRPEEGRWKRGIMELKTPPMCECGNEVMILRETGDFSARPGKYYYQCPVGLKYRKCFF</sequence>